<keyword evidence="7" id="KW-0255">Endonuclease</keyword>
<evidence type="ECO:0000259" key="8">
    <source>
        <dbReference type="Pfam" id="PF00149"/>
    </source>
</evidence>
<dbReference type="PANTHER" id="PTHR30337:SF0">
    <property type="entry name" value="NUCLEASE SBCCD SUBUNIT D"/>
    <property type="match status" value="1"/>
</dbReference>
<evidence type="ECO:0000256" key="3">
    <source>
        <dbReference type="ARBA" id="ARBA00013365"/>
    </source>
</evidence>
<evidence type="ECO:0000256" key="7">
    <source>
        <dbReference type="RuleBase" id="RU363069"/>
    </source>
</evidence>
<dbReference type="InterPro" id="IPR050535">
    <property type="entry name" value="DNA_Repair-Maintenance_Comp"/>
</dbReference>
<evidence type="ECO:0000256" key="4">
    <source>
        <dbReference type="ARBA" id="ARBA00022722"/>
    </source>
</evidence>
<feature type="domain" description="Nuclease SbcCD subunit D C-terminal" evidence="9">
    <location>
        <begin position="282"/>
        <end position="379"/>
    </location>
</feature>
<reference evidence="10 11" key="1">
    <citation type="submission" date="2018-12" db="EMBL/GenBank/DDBJ databases">
        <title>The Draft Genome Sequence of the Soil Bacterium Pedobacter tournemirensis R1.</title>
        <authorList>
            <person name="He J."/>
        </authorList>
    </citation>
    <scope>NUCLEOTIDE SEQUENCE [LARGE SCALE GENOMIC DNA]</scope>
    <source>
        <strain evidence="10 11">R1</strain>
    </source>
</reference>
<dbReference type="GO" id="GO:0004519">
    <property type="term" value="F:endonuclease activity"/>
    <property type="evidence" value="ECO:0007669"/>
    <property type="project" value="UniProtKB-KW"/>
</dbReference>
<evidence type="ECO:0000313" key="10">
    <source>
        <dbReference type="EMBL" id="RXF70052.1"/>
    </source>
</evidence>
<dbReference type="Pfam" id="PF12320">
    <property type="entry name" value="SbcD_C"/>
    <property type="match status" value="1"/>
</dbReference>
<dbReference type="NCBIfam" id="TIGR00619">
    <property type="entry name" value="sbcd"/>
    <property type="match status" value="1"/>
</dbReference>
<dbReference type="InterPro" id="IPR029052">
    <property type="entry name" value="Metallo-depent_PP-like"/>
</dbReference>
<keyword evidence="7" id="KW-0233">DNA recombination</keyword>
<keyword evidence="6 7" id="KW-0269">Exonuclease</keyword>
<comment type="caution">
    <text evidence="10">The sequence shown here is derived from an EMBL/GenBank/DDBJ whole genome shotgun (WGS) entry which is preliminary data.</text>
</comment>
<evidence type="ECO:0000256" key="2">
    <source>
        <dbReference type="ARBA" id="ARBA00011322"/>
    </source>
</evidence>
<evidence type="ECO:0000259" key="9">
    <source>
        <dbReference type="Pfam" id="PF12320"/>
    </source>
</evidence>
<dbReference type="SUPFAM" id="SSF56300">
    <property type="entry name" value="Metallo-dependent phosphatases"/>
    <property type="match status" value="1"/>
</dbReference>
<name>A0A4V1KIA9_9SPHI</name>
<keyword evidence="4 7" id="KW-0540">Nuclease</keyword>
<evidence type="ECO:0000256" key="1">
    <source>
        <dbReference type="ARBA" id="ARBA00010555"/>
    </source>
</evidence>
<dbReference type="InterPro" id="IPR026843">
    <property type="entry name" value="SbcD_C"/>
</dbReference>
<dbReference type="GO" id="GO:0008408">
    <property type="term" value="F:3'-5' exonuclease activity"/>
    <property type="evidence" value="ECO:0007669"/>
    <property type="project" value="InterPro"/>
</dbReference>
<comment type="subunit">
    <text evidence="2 7">Heterodimer of SbcC and SbcD.</text>
</comment>
<dbReference type="InterPro" id="IPR041796">
    <property type="entry name" value="Mre11_N"/>
</dbReference>
<organism evidence="10 11">
    <name type="scientific">Arcticibacter tournemirensis</name>
    <dbReference type="NCBI Taxonomy" id="699437"/>
    <lineage>
        <taxon>Bacteria</taxon>
        <taxon>Pseudomonadati</taxon>
        <taxon>Bacteroidota</taxon>
        <taxon>Sphingobacteriia</taxon>
        <taxon>Sphingobacteriales</taxon>
        <taxon>Sphingobacteriaceae</taxon>
        <taxon>Arcticibacter</taxon>
    </lineage>
</organism>
<dbReference type="PANTHER" id="PTHR30337">
    <property type="entry name" value="COMPONENT OF ATP-DEPENDENT DSDNA EXONUCLEASE"/>
    <property type="match status" value="1"/>
</dbReference>
<sequence>MKILHTADWHLGKKLEQCERTEEHQHFLNWLIEKLKAECIDVLIIAGDIFDTGSPSNTALELYYRFLRNVKDTCCRDVIIIGGNHDSISTLNAPRELLKFFNVYILGGVPDEFTEQIIPVKDVSGKLQVVVCAVPFLRDKDIRLSVPGETGAEREARIKQGICDHYNRFKEHIAPYKADGIPVIATGHLFAAGAGTSDSEKEIHVGNLGQVCGDQFPEEFDYIALGHIHRPQKVNKMNHIRYSGSPVPLSFSESDDKKQVIILEFENGAMTRLEEHEIPSCRKLIRVKGSLDAVKSKLLLLEDACLQYPSWVEVQVETEAYIPDLEEQLEKIKVRIPFVERFFCRQVRKIALPDFAEQVDEGMTLMDLDPKAVFTKKCEIEFGDNDYSELMATFEEAMERMRQSEEVKE</sequence>
<gene>
    <name evidence="7 10" type="primary">sbcD</name>
    <name evidence="10" type="ORF">EKH83_09180</name>
</gene>
<dbReference type="EMBL" id="RXOC01000005">
    <property type="protein sequence ID" value="RXF70052.1"/>
    <property type="molecule type" value="Genomic_DNA"/>
</dbReference>
<comment type="function">
    <text evidence="7">SbcCD cleaves DNA hairpin structures. These structures can inhibit DNA replication and are intermediates in certain DNA recombination reactions. The complex acts as a 3'-&gt;5' double strand exonuclease that can open hairpins. It also has a 5' single-strand endonuclease activity.</text>
</comment>
<dbReference type="InterPro" id="IPR004593">
    <property type="entry name" value="SbcD"/>
</dbReference>
<dbReference type="GO" id="GO:0006310">
    <property type="term" value="P:DNA recombination"/>
    <property type="evidence" value="ECO:0007669"/>
    <property type="project" value="UniProtKB-KW"/>
</dbReference>
<dbReference type="GO" id="GO:0006260">
    <property type="term" value="P:DNA replication"/>
    <property type="evidence" value="ECO:0007669"/>
    <property type="project" value="UniProtKB-KW"/>
</dbReference>
<dbReference type="Pfam" id="PF00149">
    <property type="entry name" value="Metallophos"/>
    <property type="match status" value="1"/>
</dbReference>
<evidence type="ECO:0000256" key="5">
    <source>
        <dbReference type="ARBA" id="ARBA00022801"/>
    </source>
</evidence>
<dbReference type="RefSeq" id="WP_128769125.1">
    <property type="nucleotide sequence ID" value="NZ_RXOC01000005.1"/>
</dbReference>
<dbReference type="CDD" id="cd00840">
    <property type="entry name" value="MPP_Mre11_N"/>
    <property type="match status" value="1"/>
</dbReference>
<feature type="domain" description="Calcineurin-like phosphoesterase" evidence="8">
    <location>
        <begin position="1"/>
        <end position="231"/>
    </location>
</feature>
<dbReference type="Gene3D" id="3.60.21.10">
    <property type="match status" value="1"/>
</dbReference>
<protein>
    <recommendedName>
        <fullName evidence="3 7">Nuclease SbcCD subunit D</fullName>
    </recommendedName>
</protein>
<dbReference type="Proteomes" id="UP000290848">
    <property type="component" value="Unassembled WGS sequence"/>
</dbReference>
<evidence type="ECO:0000313" key="11">
    <source>
        <dbReference type="Proteomes" id="UP000290848"/>
    </source>
</evidence>
<dbReference type="Gene3D" id="3.30.160.720">
    <property type="match status" value="1"/>
</dbReference>
<keyword evidence="5 7" id="KW-0378">Hydrolase</keyword>
<proteinExistence type="inferred from homology"/>
<comment type="similarity">
    <text evidence="1 7">Belongs to the SbcD family.</text>
</comment>
<accession>A0A4V1KIA9</accession>
<dbReference type="InterPro" id="IPR004843">
    <property type="entry name" value="Calcineurin-like_PHP"/>
</dbReference>
<dbReference type="AlphaFoldDB" id="A0A4V1KIA9"/>
<keyword evidence="7" id="KW-0235">DNA replication</keyword>
<evidence type="ECO:0000256" key="6">
    <source>
        <dbReference type="ARBA" id="ARBA00022839"/>
    </source>
</evidence>